<sequence length="73" mass="7548">MSASYIAMVFVALLLLVYWRLVALVLAACLLALLVYGLGVIEPESGSAAPARTLAPAEPGSVSPEDVGPPLPR</sequence>
<keyword evidence="2" id="KW-0472">Membrane</keyword>
<organism evidence="3 4">
    <name type="scientific">Pseudonocardia alaniniphila</name>
    <dbReference type="NCBI Taxonomy" id="75291"/>
    <lineage>
        <taxon>Bacteria</taxon>
        <taxon>Bacillati</taxon>
        <taxon>Actinomycetota</taxon>
        <taxon>Actinomycetes</taxon>
        <taxon>Pseudonocardiales</taxon>
        <taxon>Pseudonocardiaceae</taxon>
        <taxon>Pseudonocardia</taxon>
    </lineage>
</organism>
<evidence type="ECO:0000256" key="1">
    <source>
        <dbReference type="SAM" id="MobiDB-lite"/>
    </source>
</evidence>
<name>A0ABS9TE92_9PSEU</name>
<gene>
    <name evidence="3" type="ORF">MMF94_14285</name>
</gene>
<protein>
    <submittedName>
        <fullName evidence="3">Uncharacterized protein</fullName>
    </submittedName>
</protein>
<proteinExistence type="predicted"/>
<accession>A0ABS9TE92</accession>
<dbReference type="EMBL" id="JAKXMK010000011">
    <property type="protein sequence ID" value="MCH6166854.1"/>
    <property type="molecule type" value="Genomic_DNA"/>
</dbReference>
<keyword evidence="2" id="KW-0812">Transmembrane</keyword>
<feature type="transmembrane region" description="Helical" evidence="2">
    <location>
        <begin position="6"/>
        <end position="36"/>
    </location>
</feature>
<comment type="caution">
    <text evidence="3">The sequence shown here is derived from an EMBL/GenBank/DDBJ whole genome shotgun (WGS) entry which is preliminary data.</text>
</comment>
<evidence type="ECO:0000313" key="4">
    <source>
        <dbReference type="Proteomes" id="UP001299970"/>
    </source>
</evidence>
<reference evidence="3 4" key="1">
    <citation type="submission" date="2022-03" db="EMBL/GenBank/DDBJ databases">
        <title>Pseudonocardia alaer sp. nov., a novel actinomycete isolated from reed forest soil.</title>
        <authorList>
            <person name="Wang L."/>
        </authorList>
    </citation>
    <scope>NUCLEOTIDE SEQUENCE [LARGE SCALE GENOMIC DNA]</scope>
    <source>
        <strain evidence="3 4">Y-16303</strain>
    </source>
</reference>
<keyword evidence="2" id="KW-1133">Transmembrane helix</keyword>
<keyword evidence="4" id="KW-1185">Reference proteome</keyword>
<dbReference type="Proteomes" id="UP001299970">
    <property type="component" value="Unassembled WGS sequence"/>
</dbReference>
<evidence type="ECO:0000313" key="3">
    <source>
        <dbReference type="EMBL" id="MCH6166854.1"/>
    </source>
</evidence>
<feature type="region of interest" description="Disordered" evidence="1">
    <location>
        <begin position="50"/>
        <end position="73"/>
    </location>
</feature>
<evidence type="ECO:0000256" key="2">
    <source>
        <dbReference type="SAM" id="Phobius"/>
    </source>
</evidence>
<dbReference type="RefSeq" id="WP_241036883.1">
    <property type="nucleotide sequence ID" value="NZ_BAAAJF010000036.1"/>
</dbReference>